<dbReference type="InterPro" id="IPR044846">
    <property type="entry name" value="GH10"/>
</dbReference>
<dbReference type="Proteomes" id="UP000590442">
    <property type="component" value="Unassembled WGS sequence"/>
</dbReference>
<dbReference type="PANTHER" id="PTHR31490">
    <property type="entry name" value="GLYCOSYL HYDROLASE"/>
    <property type="match status" value="1"/>
</dbReference>
<dbReference type="AlphaFoldDB" id="A0A846QW70"/>
<dbReference type="Pfam" id="PF00331">
    <property type="entry name" value="Glyco_hydro_10"/>
    <property type="match status" value="1"/>
</dbReference>
<protein>
    <recommendedName>
        <fullName evidence="10">Beta-xylanase</fullName>
        <ecNumber evidence="10">3.2.1.8</ecNumber>
    </recommendedName>
</protein>
<dbReference type="PROSITE" id="PS51257">
    <property type="entry name" value="PROKAR_LIPOPROTEIN"/>
    <property type="match status" value="1"/>
</dbReference>
<evidence type="ECO:0000256" key="8">
    <source>
        <dbReference type="ARBA" id="ARBA00023326"/>
    </source>
</evidence>
<feature type="active site" description="Nucleophile" evidence="9">
    <location>
        <position position="305"/>
    </location>
</feature>
<keyword evidence="5 10" id="KW-0378">Hydrolase</keyword>
<proteinExistence type="inferred from homology"/>
<keyword evidence="7 10" id="KW-0326">Glycosidase</keyword>
<dbReference type="GO" id="GO:0031176">
    <property type="term" value="F:endo-1,4-beta-xylanase activity"/>
    <property type="evidence" value="ECO:0007669"/>
    <property type="project" value="UniProtKB-EC"/>
</dbReference>
<dbReference type="GO" id="GO:0045493">
    <property type="term" value="P:xylan catabolic process"/>
    <property type="evidence" value="ECO:0007669"/>
    <property type="project" value="UniProtKB-KW"/>
</dbReference>
<dbReference type="PROSITE" id="PS51760">
    <property type="entry name" value="GH10_2"/>
    <property type="match status" value="1"/>
</dbReference>
<keyword evidence="8 10" id="KW-0624">Polysaccharide degradation</keyword>
<name>A0A846QW70_9FLAO</name>
<evidence type="ECO:0000256" key="1">
    <source>
        <dbReference type="ARBA" id="ARBA00000681"/>
    </source>
</evidence>
<dbReference type="PROSITE" id="PS00591">
    <property type="entry name" value="GH10_1"/>
    <property type="match status" value="1"/>
</dbReference>
<dbReference type="SMART" id="SM00633">
    <property type="entry name" value="Glyco_10"/>
    <property type="match status" value="1"/>
</dbReference>
<evidence type="ECO:0000313" key="15">
    <source>
        <dbReference type="Proteomes" id="UP000590442"/>
    </source>
</evidence>
<organism evidence="14 15">
    <name type="scientific">Saonia flava</name>
    <dbReference type="NCBI Taxonomy" id="523696"/>
    <lineage>
        <taxon>Bacteria</taxon>
        <taxon>Pseudomonadati</taxon>
        <taxon>Bacteroidota</taxon>
        <taxon>Flavobacteriia</taxon>
        <taxon>Flavobacteriales</taxon>
        <taxon>Flavobacteriaceae</taxon>
        <taxon>Saonia</taxon>
    </lineage>
</organism>
<reference evidence="14 15" key="1">
    <citation type="submission" date="2020-03" db="EMBL/GenBank/DDBJ databases">
        <title>Genomic Encyclopedia of Type Strains, Phase IV (KMG-IV): sequencing the most valuable type-strain genomes for metagenomic binning, comparative biology and taxonomic classification.</title>
        <authorList>
            <person name="Goeker M."/>
        </authorList>
    </citation>
    <scope>NUCLEOTIDE SEQUENCE [LARGE SCALE GENOMIC DNA]</scope>
    <source>
        <strain evidence="14 15">DSM 29762</strain>
    </source>
</reference>
<dbReference type="InterPro" id="IPR031158">
    <property type="entry name" value="GH10_AS"/>
</dbReference>
<comment type="caution">
    <text evidence="14">The sequence shown here is derived from an EMBL/GenBank/DDBJ whole genome shotgun (WGS) entry which is preliminary data.</text>
</comment>
<evidence type="ECO:0000256" key="11">
    <source>
        <dbReference type="SAM" id="MobiDB-lite"/>
    </source>
</evidence>
<keyword evidence="15" id="KW-1185">Reference proteome</keyword>
<evidence type="ECO:0000256" key="3">
    <source>
        <dbReference type="ARBA" id="ARBA00022651"/>
    </source>
</evidence>
<evidence type="ECO:0000256" key="7">
    <source>
        <dbReference type="ARBA" id="ARBA00023295"/>
    </source>
</evidence>
<dbReference type="InterPro" id="IPR017853">
    <property type="entry name" value="GH"/>
</dbReference>
<comment type="catalytic activity">
    <reaction evidence="1 10">
        <text>Endohydrolysis of (1-&gt;4)-beta-D-xylosidic linkages in xylans.</text>
        <dbReference type="EC" id="3.2.1.8"/>
    </reaction>
</comment>
<evidence type="ECO:0000259" key="13">
    <source>
        <dbReference type="PROSITE" id="PS51760"/>
    </source>
</evidence>
<dbReference type="Gene3D" id="3.20.20.80">
    <property type="entry name" value="Glycosidases"/>
    <property type="match status" value="1"/>
</dbReference>
<feature type="chain" id="PRO_5032327644" description="Beta-xylanase" evidence="12">
    <location>
        <begin position="21"/>
        <end position="397"/>
    </location>
</feature>
<comment type="similarity">
    <text evidence="2 10">Belongs to the glycosyl hydrolase 10 (cellulase F) family.</text>
</comment>
<dbReference type="PRINTS" id="PR00134">
    <property type="entry name" value="GLHYDRLASE10"/>
</dbReference>
<dbReference type="RefSeq" id="WP_167965068.1">
    <property type="nucleotide sequence ID" value="NZ_JAATJJ010000002.1"/>
</dbReference>
<evidence type="ECO:0000256" key="12">
    <source>
        <dbReference type="SAM" id="SignalP"/>
    </source>
</evidence>
<keyword evidence="4 12" id="KW-0732">Signal</keyword>
<evidence type="ECO:0000256" key="6">
    <source>
        <dbReference type="ARBA" id="ARBA00023277"/>
    </source>
</evidence>
<evidence type="ECO:0000256" key="9">
    <source>
        <dbReference type="PROSITE-ProRule" id="PRU10061"/>
    </source>
</evidence>
<dbReference type="SUPFAM" id="SSF51445">
    <property type="entry name" value="(Trans)glycosidases"/>
    <property type="match status" value="1"/>
</dbReference>
<dbReference type="InterPro" id="IPR001000">
    <property type="entry name" value="GH10_dom"/>
</dbReference>
<feature type="region of interest" description="Disordered" evidence="11">
    <location>
        <begin position="23"/>
        <end position="57"/>
    </location>
</feature>
<dbReference type="EMBL" id="JAATJJ010000002">
    <property type="protein sequence ID" value="NJB72238.1"/>
    <property type="molecule type" value="Genomic_DNA"/>
</dbReference>
<dbReference type="PANTHER" id="PTHR31490:SF88">
    <property type="entry name" value="BETA-XYLANASE"/>
    <property type="match status" value="1"/>
</dbReference>
<accession>A0A846QW70</accession>
<feature type="domain" description="GH10" evidence="13">
    <location>
        <begin position="77"/>
        <end position="389"/>
    </location>
</feature>
<evidence type="ECO:0000256" key="4">
    <source>
        <dbReference type="ARBA" id="ARBA00022729"/>
    </source>
</evidence>
<evidence type="ECO:0000256" key="5">
    <source>
        <dbReference type="ARBA" id="ARBA00022801"/>
    </source>
</evidence>
<evidence type="ECO:0000256" key="10">
    <source>
        <dbReference type="RuleBase" id="RU361174"/>
    </source>
</evidence>
<gene>
    <name evidence="14" type="ORF">GGR42_002729</name>
</gene>
<keyword evidence="3 14" id="KW-0858">Xylan degradation</keyword>
<keyword evidence="6 10" id="KW-0119">Carbohydrate metabolism</keyword>
<evidence type="ECO:0000313" key="14">
    <source>
        <dbReference type="EMBL" id="NJB72238.1"/>
    </source>
</evidence>
<evidence type="ECO:0000256" key="2">
    <source>
        <dbReference type="ARBA" id="ARBA00007495"/>
    </source>
</evidence>
<feature type="compositionally biased region" description="Gly residues" evidence="11">
    <location>
        <begin position="32"/>
        <end position="52"/>
    </location>
</feature>
<feature type="signal peptide" evidence="12">
    <location>
        <begin position="1"/>
        <end position="20"/>
    </location>
</feature>
<sequence>MKTGKILMLCISFVFFSCSSGDDTPPPMIGGPTQGGTGGESTGGETGGGSTGGTTDPLLYDATENLKDVAEFPIGNVISAARLAGTSDNDVARKDILNTEYNSITAENDMKMANIFTAADTYDFSDGDAIVAYAKANGLRVHGHALIWHSSIPGWLNSFSGTDEEFETLVENYVKATVAHFAEEKDTDGNSIVASWDVVNEYFDGGTIRSSIFSQRIGDDFMDKAFAWAREADADVKLFYNDYNIAGEVGKRSQIINKVNEMITNNVPIDGIGMQMHLNHNWPNTDLPTAIQEISDTGLLVHVSELDVKANYNDDVTELTQERAEEQENQYQRAGYYYTAIVPVAQQFGITVWGFRDTESWLYDGGGDWPLLYDGEFMTKISHRGLINGLDGEDPGN</sequence>
<dbReference type="EC" id="3.2.1.8" evidence="10"/>